<dbReference type="Gene3D" id="1.20.120.980">
    <property type="entry name" value="Serine carboxypeptidase S28, SKS domain"/>
    <property type="match status" value="1"/>
</dbReference>
<evidence type="ECO:0000256" key="4">
    <source>
        <dbReference type="ARBA" id="ARBA00022801"/>
    </source>
</evidence>
<dbReference type="Proteomes" id="UP001652600">
    <property type="component" value="Chromosome 12"/>
</dbReference>
<organism evidence="6 7">
    <name type="scientific">Cucumis melo</name>
    <name type="common">Muskmelon</name>
    <dbReference type="NCBI Taxonomy" id="3656"/>
    <lineage>
        <taxon>Eukaryota</taxon>
        <taxon>Viridiplantae</taxon>
        <taxon>Streptophyta</taxon>
        <taxon>Embryophyta</taxon>
        <taxon>Tracheophyta</taxon>
        <taxon>Spermatophyta</taxon>
        <taxon>Magnoliopsida</taxon>
        <taxon>eudicotyledons</taxon>
        <taxon>Gunneridae</taxon>
        <taxon>Pentapetalae</taxon>
        <taxon>rosids</taxon>
        <taxon>fabids</taxon>
        <taxon>Cucurbitales</taxon>
        <taxon>Cucurbitaceae</taxon>
        <taxon>Benincaseae</taxon>
        <taxon>Cucumis</taxon>
    </lineage>
</organism>
<evidence type="ECO:0000256" key="3">
    <source>
        <dbReference type="ARBA" id="ARBA00022729"/>
    </source>
</evidence>
<dbReference type="RefSeq" id="XP_050935807.1">
    <property type="nucleotide sequence ID" value="XM_051079850.1"/>
</dbReference>
<dbReference type="Pfam" id="PF05577">
    <property type="entry name" value="Peptidase_S28"/>
    <property type="match status" value="1"/>
</dbReference>
<keyword evidence="4" id="KW-0378">Hydrolase</keyword>
<reference evidence="7" key="1">
    <citation type="submission" date="2025-08" db="UniProtKB">
        <authorList>
            <consortium name="RefSeq"/>
        </authorList>
    </citation>
    <scope>IDENTIFICATION</scope>
    <source>
        <tissue evidence="7">Stem</tissue>
    </source>
</reference>
<proteinExistence type="inferred from homology"/>
<dbReference type="Gene3D" id="3.40.50.1820">
    <property type="entry name" value="alpha/beta hydrolase"/>
    <property type="match status" value="1"/>
</dbReference>
<protein>
    <submittedName>
        <fullName evidence="7">Uncharacterized protein LOC103502181</fullName>
    </submittedName>
</protein>
<accession>A0ABM3KDD9</accession>
<dbReference type="SUPFAM" id="SSF53474">
    <property type="entry name" value="alpha/beta-Hydrolases"/>
    <property type="match status" value="1"/>
</dbReference>
<keyword evidence="3" id="KW-0732">Signal</keyword>
<dbReference type="InterPro" id="IPR008758">
    <property type="entry name" value="Peptidase_S28"/>
</dbReference>
<gene>
    <name evidence="7" type="primary">LOC103502181</name>
</gene>
<dbReference type="InterPro" id="IPR029058">
    <property type="entry name" value="AB_hydrolase_fold"/>
</dbReference>
<evidence type="ECO:0000313" key="6">
    <source>
        <dbReference type="Proteomes" id="UP001652600"/>
    </source>
</evidence>
<evidence type="ECO:0000256" key="2">
    <source>
        <dbReference type="ARBA" id="ARBA00022670"/>
    </source>
</evidence>
<keyword evidence="5" id="KW-0325">Glycoprotein</keyword>
<evidence type="ECO:0000256" key="1">
    <source>
        <dbReference type="ARBA" id="ARBA00011079"/>
    </source>
</evidence>
<dbReference type="PANTHER" id="PTHR11010:SF96">
    <property type="entry name" value="LYSOSOMAL PRO-X CARBOXYPEPTIDASE-LIKE ISOFORM X1"/>
    <property type="match status" value="1"/>
</dbReference>
<name>A0ABM3KDD9_CUCME</name>
<keyword evidence="6" id="KW-1185">Reference proteome</keyword>
<dbReference type="InterPro" id="IPR042269">
    <property type="entry name" value="Ser_carbopepase_S28_SKS"/>
</dbReference>
<keyword evidence="2" id="KW-0645">Protease</keyword>
<evidence type="ECO:0000313" key="7">
    <source>
        <dbReference type="RefSeq" id="XP_050935807.1"/>
    </source>
</evidence>
<comment type="similarity">
    <text evidence="1">Belongs to the peptidase S28 family.</text>
</comment>
<evidence type="ECO:0000256" key="5">
    <source>
        <dbReference type="ARBA" id="ARBA00023180"/>
    </source>
</evidence>
<sequence length="383" mass="42857">MSVYLEHRFYGKSVPFGSIEKAMKNGSIRGHLNSAQALADYAELLLHIKKKFAYDTSPIIVMGASYGGMLASWFRLKYPHIALGALASSAPILYFDNITPQDGYYSVVSKSFKETSKTCHDTIRRSWGEIDRIAEKTQGGLSILSKQFKTCGKLKTSSEIKSLMDSVFTTAAQYNNPFENPVSGICVAIDEEAKKKSDVIKQVVAGIIAYLGERPCYDVYEFAYYNDPLNQYVWQTCSEMVMPIGISGRDKNSMFQTSPFEFNEFKNNCKDMYGVTPRPHWITTFYGGQDLRLVLHRFGSNIIFSNGLRDPYSSGSVLQNISQSIVAITTAKGSHCLDIGPDGEDDPDWLIMQRKSEMDIVDGWISNYHADLLLFNQSVGSAH</sequence>
<dbReference type="GeneID" id="103502181"/>
<dbReference type="PANTHER" id="PTHR11010">
    <property type="entry name" value="PROTEASE S28 PRO-X CARBOXYPEPTIDASE-RELATED"/>
    <property type="match status" value="1"/>
</dbReference>